<organism evidence="10 11">
    <name type="scientific">Buddleja alternifolia</name>
    <dbReference type="NCBI Taxonomy" id="168488"/>
    <lineage>
        <taxon>Eukaryota</taxon>
        <taxon>Viridiplantae</taxon>
        <taxon>Streptophyta</taxon>
        <taxon>Embryophyta</taxon>
        <taxon>Tracheophyta</taxon>
        <taxon>Spermatophyta</taxon>
        <taxon>Magnoliopsida</taxon>
        <taxon>eudicotyledons</taxon>
        <taxon>Gunneridae</taxon>
        <taxon>Pentapetalae</taxon>
        <taxon>asterids</taxon>
        <taxon>lamiids</taxon>
        <taxon>Lamiales</taxon>
        <taxon>Scrophulariaceae</taxon>
        <taxon>Buddlejeae</taxon>
        <taxon>Buddleja</taxon>
    </lineage>
</organism>
<keyword evidence="4 8" id="KW-1133">Transmembrane helix</keyword>
<feature type="repeat" description="ANK" evidence="7">
    <location>
        <begin position="73"/>
        <end position="95"/>
    </location>
</feature>
<feature type="transmembrane region" description="Helical" evidence="8">
    <location>
        <begin position="356"/>
        <end position="376"/>
    </location>
</feature>
<keyword evidence="11" id="KW-1185">Reference proteome</keyword>
<keyword evidence="6 8" id="KW-0472">Membrane</keyword>
<evidence type="ECO:0000256" key="1">
    <source>
        <dbReference type="ARBA" id="ARBA00004141"/>
    </source>
</evidence>
<comment type="subcellular location">
    <subcellularLocation>
        <location evidence="1">Membrane</location>
        <topology evidence="1">Multi-pass membrane protein</topology>
    </subcellularLocation>
</comment>
<feature type="transmembrane region" description="Helical" evidence="8">
    <location>
        <begin position="388"/>
        <end position="413"/>
    </location>
</feature>
<accession>A0AAV6XHM2</accession>
<dbReference type="Proteomes" id="UP000826271">
    <property type="component" value="Unassembled WGS sequence"/>
</dbReference>
<dbReference type="PANTHER" id="PTHR24186:SF37">
    <property type="entry name" value="PGG DOMAIN-CONTAINING PROTEIN"/>
    <property type="match status" value="1"/>
</dbReference>
<dbReference type="PANTHER" id="PTHR24186">
    <property type="entry name" value="PROTEIN PHOSPHATASE 1 REGULATORY SUBUNIT"/>
    <property type="match status" value="1"/>
</dbReference>
<evidence type="ECO:0000256" key="2">
    <source>
        <dbReference type="ARBA" id="ARBA00022692"/>
    </source>
</evidence>
<dbReference type="InterPro" id="IPR026961">
    <property type="entry name" value="PGG_dom"/>
</dbReference>
<evidence type="ECO:0000256" key="8">
    <source>
        <dbReference type="SAM" id="Phobius"/>
    </source>
</evidence>
<dbReference type="InterPro" id="IPR002110">
    <property type="entry name" value="Ankyrin_rpt"/>
</dbReference>
<dbReference type="PROSITE" id="PS50297">
    <property type="entry name" value="ANK_REP_REGION"/>
    <property type="match status" value="2"/>
</dbReference>
<dbReference type="PROSITE" id="PS50088">
    <property type="entry name" value="ANK_REPEAT"/>
    <property type="match status" value="2"/>
</dbReference>
<evidence type="ECO:0000259" key="9">
    <source>
        <dbReference type="Pfam" id="PF13962"/>
    </source>
</evidence>
<dbReference type="SUPFAM" id="SSF48403">
    <property type="entry name" value="Ankyrin repeat"/>
    <property type="match status" value="1"/>
</dbReference>
<evidence type="ECO:0000256" key="5">
    <source>
        <dbReference type="ARBA" id="ARBA00023043"/>
    </source>
</evidence>
<dbReference type="GO" id="GO:0005886">
    <property type="term" value="C:plasma membrane"/>
    <property type="evidence" value="ECO:0007669"/>
    <property type="project" value="TreeGrafter"/>
</dbReference>
<dbReference type="EMBL" id="WHWC01000007">
    <property type="protein sequence ID" value="KAG8379912.1"/>
    <property type="molecule type" value="Genomic_DNA"/>
</dbReference>
<protein>
    <recommendedName>
        <fullName evidence="9">PGG domain-containing protein</fullName>
    </recommendedName>
</protein>
<name>A0AAV6XHM2_9LAMI</name>
<keyword evidence="3" id="KW-0677">Repeat</keyword>
<dbReference type="Pfam" id="PF12796">
    <property type="entry name" value="Ank_2"/>
    <property type="match status" value="2"/>
</dbReference>
<evidence type="ECO:0000313" key="11">
    <source>
        <dbReference type="Proteomes" id="UP000826271"/>
    </source>
</evidence>
<dbReference type="AlphaFoldDB" id="A0AAV6XHM2"/>
<dbReference type="Gene3D" id="1.25.40.20">
    <property type="entry name" value="Ankyrin repeat-containing domain"/>
    <property type="match status" value="1"/>
</dbReference>
<proteinExistence type="predicted"/>
<reference evidence="10" key="1">
    <citation type="submission" date="2019-10" db="EMBL/GenBank/DDBJ databases">
        <authorList>
            <person name="Zhang R."/>
            <person name="Pan Y."/>
            <person name="Wang J."/>
            <person name="Ma R."/>
            <person name="Yu S."/>
        </authorList>
    </citation>
    <scope>NUCLEOTIDE SEQUENCE</scope>
    <source>
        <strain evidence="10">LA-IB0</strain>
        <tissue evidence="10">Leaf</tissue>
    </source>
</reference>
<evidence type="ECO:0000313" key="10">
    <source>
        <dbReference type="EMBL" id="KAG8379912.1"/>
    </source>
</evidence>
<evidence type="ECO:0000256" key="6">
    <source>
        <dbReference type="ARBA" id="ARBA00023136"/>
    </source>
</evidence>
<feature type="repeat" description="ANK" evidence="7">
    <location>
        <begin position="107"/>
        <end position="133"/>
    </location>
</feature>
<dbReference type="SMART" id="SM00248">
    <property type="entry name" value="ANK"/>
    <property type="match status" value="6"/>
</dbReference>
<feature type="transmembrane region" description="Helical" evidence="8">
    <location>
        <begin position="328"/>
        <end position="349"/>
    </location>
</feature>
<evidence type="ECO:0000256" key="7">
    <source>
        <dbReference type="PROSITE-ProRule" id="PRU00023"/>
    </source>
</evidence>
<gene>
    <name evidence="10" type="ORF">BUALT_Bualt07G0138700</name>
</gene>
<keyword evidence="5 7" id="KW-0040">ANK repeat</keyword>
<dbReference type="InterPro" id="IPR036770">
    <property type="entry name" value="Ankyrin_rpt-contain_sf"/>
</dbReference>
<sequence length="443" mass="49574">MEMVETKLFEAASKGSVDLLQKLLKEDPLILDRGFVNCFSETPLHVAALLGHIEFAKEIIKIKPQLTTELNSLQSSPLHLASAKGHVEIVRALLSVNPRTCLARDRNSLTPLHLAAQKGHVEVMTELLQAEPDAARLTLYGGENILHLCVKHYQLEALKLLVNTISEPEFVNAKDNHGNTVLHLAVADQQVETINFLLTVAAIEVNAPNHNEMTPGDTLIQTRRDVRDLEIQESLKRVGGFGIQNVALSTCPDQKNSREMILKQKHNWLEEQRSPLMVVASLIATMAFQVGVNPPSGVWQQDTKTADDHLIAGFSIMAHNYPSAYRRFYRFNTTSFIASLSIIFLLMSGLPIRSRVFMWVAITTIALVYSYTILVLTPSEEGKSIELIVGTSIFVWLCLMALLLVGHTIRLVLKMVRKLRKRILGRRRRMVPNSPILLNNAHV</sequence>
<keyword evidence="2 8" id="KW-0812">Transmembrane</keyword>
<feature type="domain" description="PGG" evidence="9">
    <location>
        <begin position="267"/>
        <end position="375"/>
    </location>
</feature>
<evidence type="ECO:0000256" key="4">
    <source>
        <dbReference type="ARBA" id="ARBA00022989"/>
    </source>
</evidence>
<comment type="caution">
    <text evidence="10">The sequence shown here is derived from an EMBL/GenBank/DDBJ whole genome shotgun (WGS) entry which is preliminary data.</text>
</comment>
<dbReference type="Pfam" id="PF13962">
    <property type="entry name" value="PGG"/>
    <property type="match status" value="1"/>
</dbReference>
<evidence type="ECO:0000256" key="3">
    <source>
        <dbReference type="ARBA" id="ARBA00022737"/>
    </source>
</evidence>